<dbReference type="Proteomes" id="UP001190700">
    <property type="component" value="Unassembled WGS sequence"/>
</dbReference>
<dbReference type="GO" id="GO:0000272">
    <property type="term" value="P:polysaccharide catabolic process"/>
    <property type="evidence" value="ECO:0007669"/>
    <property type="project" value="InterPro"/>
</dbReference>
<dbReference type="Gene3D" id="2.60.40.680">
    <property type="match status" value="1"/>
</dbReference>
<feature type="region of interest" description="Disordered" evidence="1">
    <location>
        <begin position="1"/>
        <end position="26"/>
    </location>
</feature>
<feature type="compositionally biased region" description="Basic and acidic residues" evidence="1">
    <location>
        <begin position="1"/>
        <end position="14"/>
    </location>
</feature>
<name>A0AAE0FLD3_9CHLO</name>
<organism evidence="3 4">
    <name type="scientific">Cymbomonas tetramitiformis</name>
    <dbReference type="NCBI Taxonomy" id="36881"/>
    <lineage>
        <taxon>Eukaryota</taxon>
        <taxon>Viridiplantae</taxon>
        <taxon>Chlorophyta</taxon>
        <taxon>Pyramimonadophyceae</taxon>
        <taxon>Pyramimonadales</taxon>
        <taxon>Pyramimonadaceae</taxon>
        <taxon>Cymbomonas</taxon>
    </lineage>
</organism>
<evidence type="ECO:0000256" key="1">
    <source>
        <dbReference type="SAM" id="MobiDB-lite"/>
    </source>
</evidence>
<accession>A0AAE0FLD3</accession>
<evidence type="ECO:0000313" key="4">
    <source>
        <dbReference type="Proteomes" id="UP001190700"/>
    </source>
</evidence>
<reference evidence="3 4" key="1">
    <citation type="journal article" date="2015" name="Genome Biol. Evol.">
        <title>Comparative Genomics of a Bacterivorous Green Alga Reveals Evolutionary Causalities and Consequences of Phago-Mixotrophic Mode of Nutrition.</title>
        <authorList>
            <person name="Burns J.A."/>
            <person name="Paasch A."/>
            <person name="Narechania A."/>
            <person name="Kim E."/>
        </authorList>
    </citation>
    <scope>NUCLEOTIDE SEQUENCE [LARGE SCALE GENOMIC DNA]</scope>
    <source>
        <strain evidence="3 4">PLY_AMNH</strain>
    </source>
</reference>
<feature type="non-terminal residue" evidence="3">
    <location>
        <position position="1"/>
    </location>
</feature>
<sequence length="1373" mass="141381">VDDGSRRRGVERRGLPGGRSAGNLSSGAGATGALRVILDEPCGSDASEMLTFPHSDAFVTAREAAARLHVVLQTGTVYYDRSEIALWYSLADDVGRPQVALDGLTLEMAVTSSAGSSLSSDCSFPDADTGVSQCVYTGAEHLGWFSTSESRQATVTVVVKYNTVAVASATAILKMAQRPSHSALAAASLSFTLPESPRFAGDSIACTVAAHTGGKALSTFGFTVKYDATALTYVAYKGDVKFLSPTVNAYTSGEISVVSSGLTADVDDQQVTGDNVALASITFMVSSGAEPGRYAALSALIKEMVSTATVTIEGTVNAMAQVDDLTGSSSQGILDVVDGTEVAGLLVHASTAELFNTAALNAQSEAVAATLTALQVPARYGGSPQAATAQCSLKASDVATAASSREGCVVQLAHTHTTGAAALHVEVLLEVTGAGAAFTRNTTLRVWFPSSVAVEAEDATLHRVGSAMDPDRCAMPRFQRTKLQAAVIFEAASFTSNASVLTPPLDLACLLSFTSNDTSVAALSGSGVSATGVTAGHVIIGAVNISAKVRVVPAEVEVSEEAVDVEELAAVLVTGANWSAVAEEVGLDPMEELVGAVRLLQELEAEGAAGSVLLYARYSDGHMEDVTHVPGAAARVNPAYAASLEMVLETGSATASARVPEGAESAEAPDMLLAAWHDPCSSSNSTAAVASGAGHVRVALAPPASASVSSQVSPITDPGDPSAAAPIGVATSSTLHATLLYEDGSSKDMSEDPRTQYTVIAGHHLVYLRGGNGTATTAYAWDVSASDVGAACPLTYSNTTMDLTGLTELNEAEDAAVCAKQCNDHETCTAFLWNHTSLRCRSSSAFDPNAQRREAPDELACVKGAVITVSFPSYAAAAHLSASATITVAALAGLSAATSPYPEYPGSSEVQHDGALRTVQCSSTFQRAALHVTATLTDGRTYATAQYSEVSVAPEGLGLEANVEPQRVTVAASAAGNFTISAVFESVTATTMVRALDEAVMLTAVQHTTIWAPDSTFSAEINGRQTLAAQGVFEDGTVFTDVVSGAQAAWLPPQELVAFSSSQASAVAPGSGADTGVATLLANHHSSVEFNVTAVCTSAMVAALPDDVQQVVANLIPAVNDVDLGANYGLQFIPTAKGDTFTAAVTLEVGAAELFLFDIQLTWSSDHLRAAACSVGAAWESYQFTCTINDGVLGLDSALITGVEIDGTGVYGRVHVADLELQVVDGDVQQANIAGMVRGLQTSSDRISEAYDIVAGAGAVQILGHGRRRVLAAPSASPARHRSLLAGADVLGDVNGDGKFDAFDIQDLMRWAAAMPTFTDQDVTRLSAFQRQQLDPTLDYLHAPEVGHPASVLPCSFHHDGGQCAASVVGVLR</sequence>
<dbReference type="GO" id="GO:0030246">
    <property type="term" value="F:carbohydrate binding"/>
    <property type="evidence" value="ECO:0007669"/>
    <property type="project" value="InterPro"/>
</dbReference>
<dbReference type="Pfam" id="PF00963">
    <property type="entry name" value="Cohesin"/>
    <property type="match status" value="1"/>
</dbReference>
<dbReference type="InterPro" id="IPR008965">
    <property type="entry name" value="CBM2/CBM3_carb-bd_dom_sf"/>
</dbReference>
<keyword evidence="4" id="KW-1185">Reference proteome</keyword>
<proteinExistence type="predicted"/>
<evidence type="ECO:0000259" key="2">
    <source>
        <dbReference type="Pfam" id="PF00963"/>
    </source>
</evidence>
<feature type="domain" description="Cohesin" evidence="2">
    <location>
        <begin position="199"/>
        <end position="295"/>
    </location>
</feature>
<evidence type="ECO:0000313" key="3">
    <source>
        <dbReference type="EMBL" id="KAK3261630.1"/>
    </source>
</evidence>
<dbReference type="EMBL" id="LGRX02016779">
    <property type="protein sequence ID" value="KAK3261630.1"/>
    <property type="molecule type" value="Genomic_DNA"/>
</dbReference>
<comment type="caution">
    <text evidence="3">The sequence shown here is derived from an EMBL/GenBank/DDBJ whole genome shotgun (WGS) entry which is preliminary data.</text>
</comment>
<dbReference type="SUPFAM" id="SSF49384">
    <property type="entry name" value="Carbohydrate-binding domain"/>
    <property type="match status" value="1"/>
</dbReference>
<dbReference type="InterPro" id="IPR002102">
    <property type="entry name" value="Cohesin_dom"/>
</dbReference>
<gene>
    <name evidence="3" type="ORF">CYMTET_29468</name>
</gene>
<protein>
    <recommendedName>
        <fullName evidence="2">Cohesin domain-containing protein</fullName>
    </recommendedName>
</protein>